<proteinExistence type="inferred from homology"/>
<feature type="binding site" evidence="15">
    <location>
        <position position="368"/>
    </location>
    <ligand>
        <name>Zn(2+)</name>
        <dbReference type="ChEBI" id="CHEBI:29105"/>
        <note>catalytic</note>
    </ligand>
</feature>
<keyword evidence="7 17" id="KW-0378">Hydrolase</keyword>
<keyword evidence="8 15" id="KW-0862">Zinc</keyword>
<feature type="domain" description="Peptidase M1 membrane alanine aminopeptidase" evidence="19">
    <location>
        <begin position="296"/>
        <end position="498"/>
    </location>
</feature>
<dbReference type="PANTHER" id="PTHR11533">
    <property type="entry name" value="PROTEASE M1 ZINC METALLOPROTEASE"/>
    <property type="match status" value="1"/>
</dbReference>
<evidence type="ECO:0000259" key="19">
    <source>
        <dbReference type="Pfam" id="PF01433"/>
    </source>
</evidence>
<evidence type="ECO:0000256" key="4">
    <source>
        <dbReference type="ARBA" id="ARBA00022670"/>
    </source>
</evidence>
<evidence type="ECO:0000256" key="15">
    <source>
        <dbReference type="PIRSR" id="PIRSR634016-3"/>
    </source>
</evidence>
<evidence type="ECO:0000259" key="21">
    <source>
        <dbReference type="Pfam" id="PF17900"/>
    </source>
</evidence>
<dbReference type="FunFam" id="1.10.390.10:FF:000016">
    <property type="entry name" value="Glutamyl aminopeptidase"/>
    <property type="match status" value="1"/>
</dbReference>
<keyword evidence="10 17" id="KW-1133">Transmembrane helix</keyword>
<dbReference type="InterPro" id="IPR001930">
    <property type="entry name" value="Peptidase_M1"/>
</dbReference>
<evidence type="ECO:0000256" key="6">
    <source>
        <dbReference type="ARBA" id="ARBA00022723"/>
    </source>
</evidence>
<reference evidence="22" key="5">
    <citation type="submission" date="2025-09" db="UniProtKB">
        <authorList>
            <consortium name="Ensembl"/>
        </authorList>
    </citation>
    <scope>IDENTIFICATION</scope>
</reference>
<keyword evidence="6 15" id="KW-0479">Metal-binding</keyword>
<evidence type="ECO:0000256" key="11">
    <source>
        <dbReference type="ARBA" id="ARBA00023049"/>
    </source>
</evidence>
<dbReference type="Pfam" id="PF17900">
    <property type="entry name" value="Peptidase_M1_N"/>
    <property type="match status" value="1"/>
</dbReference>
<dbReference type="InterPro" id="IPR050344">
    <property type="entry name" value="Peptidase_M1_aminopeptidases"/>
</dbReference>
<keyword evidence="5 17" id="KW-0812">Transmembrane</keyword>
<evidence type="ECO:0000256" key="12">
    <source>
        <dbReference type="ARBA" id="ARBA00023136"/>
    </source>
</evidence>
<reference evidence="23" key="2">
    <citation type="journal article" date="2017" name="Sci. Adv.">
        <title>A tail of two voltages: Proteomic comparison of the three electric organs of the electric eel.</title>
        <authorList>
            <person name="Traeger L.L."/>
            <person name="Sabat G."/>
            <person name="Barrett-Wilt G.A."/>
            <person name="Wells G.B."/>
            <person name="Sussman M.R."/>
        </authorList>
    </citation>
    <scope>NUCLEOTIDE SEQUENCE [LARGE SCALE GENOMIC DNA]</scope>
</reference>
<keyword evidence="13" id="KW-0325">Glycoprotein</keyword>
<dbReference type="Gene3D" id="1.10.390.10">
    <property type="entry name" value="Neutral Protease Domain 2"/>
    <property type="match status" value="1"/>
</dbReference>
<reference evidence="22" key="4">
    <citation type="submission" date="2025-08" db="UniProtKB">
        <authorList>
            <consortium name="Ensembl"/>
        </authorList>
    </citation>
    <scope>IDENTIFICATION</scope>
</reference>
<gene>
    <name evidence="22" type="primary">anpeplb</name>
</gene>
<keyword evidence="23" id="KW-1185">Reference proteome</keyword>
<keyword evidence="4 17" id="KW-0645">Protease</keyword>
<keyword evidence="11 17" id="KW-0482">Metalloprotease</keyword>
<comment type="similarity">
    <text evidence="2 17">Belongs to the peptidase M1 family.</text>
</comment>
<organism evidence="22 23">
    <name type="scientific">Electrophorus electricus</name>
    <name type="common">Electric eel</name>
    <name type="synonym">Gymnotus electricus</name>
    <dbReference type="NCBI Taxonomy" id="8005"/>
    <lineage>
        <taxon>Eukaryota</taxon>
        <taxon>Metazoa</taxon>
        <taxon>Chordata</taxon>
        <taxon>Craniata</taxon>
        <taxon>Vertebrata</taxon>
        <taxon>Euteleostomi</taxon>
        <taxon>Actinopterygii</taxon>
        <taxon>Neopterygii</taxon>
        <taxon>Teleostei</taxon>
        <taxon>Ostariophysi</taxon>
        <taxon>Gymnotiformes</taxon>
        <taxon>Gymnotoidei</taxon>
        <taxon>Gymnotidae</taxon>
        <taxon>Electrophorus</taxon>
    </lineage>
</organism>
<dbReference type="GO" id="GO:0005737">
    <property type="term" value="C:cytoplasm"/>
    <property type="evidence" value="ECO:0007669"/>
    <property type="project" value="TreeGrafter"/>
</dbReference>
<reference evidence="22" key="3">
    <citation type="submission" date="2020-05" db="EMBL/GenBank/DDBJ databases">
        <title>Electrophorus electricus (electric eel) genome, fEleEle1, primary haplotype.</title>
        <authorList>
            <person name="Myers G."/>
            <person name="Meyer A."/>
            <person name="Fedrigo O."/>
            <person name="Formenti G."/>
            <person name="Rhie A."/>
            <person name="Tracey A."/>
            <person name="Sims Y."/>
            <person name="Jarvis E.D."/>
        </authorList>
    </citation>
    <scope>NUCLEOTIDE SEQUENCE [LARGE SCALE GENOMIC DNA]</scope>
</reference>
<dbReference type="GO" id="GO:0005615">
    <property type="term" value="C:extracellular space"/>
    <property type="evidence" value="ECO:0007669"/>
    <property type="project" value="TreeGrafter"/>
</dbReference>
<dbReference type="GO" id="GO:0042277">
    <property type="term" value="F:peptide binding"/>
    <property type="evidence" value="ECO:0007669"/>
    <property type="project" value="TreeGrafter"/>
</dbReference>
<dbReference type="PANTHER" id="PTHR11533:SF259">
    <property type="entry name" value="AMINOPEPTIDASE"/>
    <property type="match status" value="1"/>
</dbReference>
<evidence type="ECO:0000313" key="23">
    <source>
        <dbReference type="Proteomes" id="UP000314983"/>
    </source>
</evidence>
<evidence type="ECO:0000256" key="2">
    <source>
        <dbReference type="ARBA" id="ARBA00010136"/>
    </source>
</evidence>
<feature type="binding site" evidence="15">
    <location>
        <position position="391"/>
    </location>
    <ligand>
        <name>Zn(2+)</name>
        <dbReference type="ChEBI" id="CHEBI:29105"/>
        <note>catalytic</note>
    </ligand>
</feature>
<dbReference type="InterPro" id="IPR045357">
    <property type="entry name" value="Aminopeptidase_N-like_N"/>
</dbReference>
<evidence type="ECO:0000256" key="14">
    <source>
        <dbReference type="PIRSR" id="PIRSR634016-1"/>
    </source>
</evidence>
<evidence type="ECO:0000259" key="20">
    <source>
        <dbReference type="Pfam" id="PF11838"/>
    </source>
</evidence>
<evidence type="ECO:0000256" key="8">
    <source>
        <dbReference type="ARBA" id="ARBA00022833"/>
    </source>
</evidence>
<evidence type="ECO:0000256" key="5">
    <source>
        <dbReference type="ARBA" id="ARBA00022692"/>
    </source>
</evidence>
<dbReference type="InterPro" id="IPR034016">
    <property type="entry name" value="M1_APN-typ"/>
</dbReference>
<sequence>MAKGVYISKALAIATIVLTVSAVCGIVLMVILYQMQIEKKSPVRPPSPVPTTPLPTGPPPTLRLPKNLIPESYKIYIQPFLYTKLNNVTEQSYFFKGNSTVRLKCVKDTRSIFLHAAFLSVTHVVVTHSDTQKEIDYERYQVQNETNFFEILLKDALIGNGSYYNLFTVFEGELHDDLAGLYSSQYTEKVDEESQMQPTDARRVFPCFDEPDMKAVFNITVIHRDGTTALSNTKGKTIVYEAFLNSWIATTFDPTPVMSTYLLAFTVTIYRFHIPNTFCSEIWARPEAVAAGHANYAMEITLKILEYYENLFKMKYQLNKLDQIAVPDFSGSGMENWGLVMYRESALLYEEGVSSASNKEFVATVVAHELAHQWFGNLVTMKWWNNLWLNEGLATFLSYFGVNYAEPMWNIKDLIILKEIRVAMEVDCLNSSHPLSLPESEVEDPDDIAELFDGITYSKGAAVLRMLYAYIEEKAFMEGLRKYLTKFQYKNVEYEDLMIYVGIMKTWTEQPGYPVITINTSTGMIAQEQFLINRGEDQGLEWKVPIKFIKRDSEIQEDLLKEKGPNDAWLLANVNCTGYYRVNYDEQNWNKLIHQLESNHPAIPLISRGQLIDDAFNLARAKYINVTLALTTTKYLINETDYVPWESALKNLRYFMLMFDRSEVYGPMQKYLHKQIAPLYEYFKKYTDNMTVPLDLADQYNQINAISVACSNGVLECTAMARSLFNEWKNGTDRIPPNLKSTIYCNAIAAGDEHDWDFAWEKYDTATIATMKDDLRYGLSCTKKIWLLNRYLGYTLDHNKIRKMDAASTITYIAKNVAGQALAWDFIRAHWTYISQEDFQQVCSEDGSCVAKRALEQVIERTEANIKWVKENKQTVLNWFVEQSKVL</sequence>
<comment type="subcellular location">
    <subcellularLocation>
        <location evidence="1">Membrane</location>
        <topology evidence="1">Single-pass type II membrane protein</topology>
    </subcellularLocation>
</comment>
<dbReference type="InterPro" id="IPR027268">
    <property type="entry name" value="Peptidase_M4/M1_CTD_sf"/>
</dbReference>
<feature type="domain" description="ERAP1-like C-terminal" evidence="20">
    <location>
        <begin position="569"/>
        <end position="836"/>
    </location>
</feature>
<feature type="site" description="Transition state stabilizer" evidence="16">
    <location>
        <position position="457"/>
    </location>
</feature>
<dbReference type="GeneTree" id="ENSGT00940000164605"/>
<dbReference type="Ensembl" id="ENSEEET00000046398.2">
    <property type="protein sequence ID" value="ENSEEEP00000045890.2"/>
    <property type="gene ID" value="ENSEEEG00000021598.2"/>
</dbReference>
<comment type="cofactor">
    <cofactor evidence="15 17">
        <name>Zn(2+)</name>
        <dbReference type="ChEBI" id="CHEBI:29105"/>
    </cofactor>
    <text evidence="15 17">Binds 1 zinc ion per subunit.</text>
</comment>
<dbReference type="FunFam" id="1.25.50.20:FF:000012">
    <property type="entry name" value="Aminopeptidase N"/>
    <property type="match status" value="1"/>
</dbReference>
<dbReference type="Pfam" id="PF01433">
    <property type="entry name" value="Peptidase_M1"/>
    <property type="match status" value="1"/>
</dbReference>
<evidence type="ECO:0000256" key="13">
    <source>
        <dbReference type="ARBA" id="ARBA00023180"/>
    </source>
</evidence>
<dbReference type="AlphaFoldDB" id="A0A4W4HBC9"/>
<dbReference type="GO" id="GO:0043171">
    <property type="term" value="P:peptide catabolic process"/>
    <property type="evidence" value="ECO:0007669"/>
    <property type="project" value="TreeGrafter"/>
</dbReference>
<feature type="domain" description="Aminopeptidase N-like N-terminal" evidence="21">
    <location>
        <begin position="70"/>
        <end position="262"/>
    </location>
</feature>
<evidence type="ECO:0000256" key="1">
    <source>
        <dbReference type="ARBA" id="ARBA00004606"/>
    </source>
</evidence>
<dbReference type="InterPro" id="IPR024571">
    <property type="entry name" value="ERAP1-like_C_dom"/>
</dbReference>
<protein>
    <recommendedName>
        <fullName evidence="17">Aminopeptidase</fullName>
        <ecNumber evidence="17">3.4.11.-</ecNumber>
    </recommendedName>
</protein>
<keyword evidence="9" id="KW-0735">Signal-anchor</keyword>
<dbReference type="GO" id="GO:0008270">
    <property type="term" value="F:zinc ion binding"/>
    <property type="evidence" value="ECO:0007669"/>
    <property type="project" value="UniProtKB-UniRule"/>
</dbReference>
<dbReference type="EC" id="3.4.11.-" evidence="17"/>
<keyword evidence="3 17" id="KW-0031">Aminopeptidase</keyword>
<evidence type="ECO:0000256" key="18">
    <source>
        <dbReference type="SAM" id="MobiDB-lite"/>
    </source>
</evidence>
<evidence type="ECO:0000256" key="10">
    <source>
        <dbReference type="ARBA" id="ARBA00022989"/>
    </source>
</evidence>
<evidence type="ECO:0000256" key="9">
    <source>
        <dbReference type="ARBA" id="ARBA00022968"/>
    </source>
</evidence>
<dbReference type="InterPro" id="IPR014782">
    <property type="entry name" value="Peptidase_M1_dom"/>
</dbReference>
<feature type="active site" description="Proton acceptor" evidence="14">
    <location>
        <position position="369"/>
    </location>
</feature>
<dbReference type="FunFam" id="2.60.40.1730:FF:000013">
    <property type="entry name" value="Aminopeptidase"/>
    <property type="match status" value="1"/>
</dbReference>
<dbReference type="GO" id="GO:0005886">
    <property type="term" value="C:plasma membrane"/>
    <property type="evidence" value="ECO:0007669"/>
    <property type="project" value="TreeGrafter"/>
</dbReference>
<dbReference type="SUPFAM" id="SSF63737">
    <property type="entry name" value="Leukotriene A4 hydrolase N-terminal domain"/>
    <property type="match status" value="1"/>
</dbReference>
<evidence type="ECO:0000256" key="7">
    <source>
        <dbReference type="ARBA" id="ARBA00022801"/>
    </source>
</evidence>
<dbReference type="CDD" id="cd09601">
    <property type="entry name" value="M1_APN-Q_like"/>
    <property type="match status" value="1"/>
</dbReference>
<dbReference type="InterPro" id="IPR042097">
    <property type="entry name" value="Aminopeptidase_N-like_N_sf"/>
</dbReference>
<feature type="binding site" evidence="15">
    <location>
        <position position="372"/>
    </location>
    <ligand>
        <name>Zn(2+)</name>
        <dbReference type="ChEBI" id="CHEBI:29105"/>
        <note>catalytic</note>
    </ligand>
</feature>
<keyword evidence="12 17" id="KW-0472">Membrane</keyword>
<name>A0A4W4HBC9_ELEEL</name>
<evidence type="ECO:0000256" key="3">
    <source>
        <dbReference type="ARBA" id="ARBA00022438"/>
    </source>
</evidence>
<feature type="compositionally biased region" description="Pro residues" evidence="18">
    <location>
        <begin position="43"/>
        <end position="60"/>
    </location>
</feature>
<dbReference type="Gene3D" id="1.25.50.20">
    <property type="match status" value="1"/>
</dbReference>
<dbReference type="Pfam" id="PF11838">
    <property type="entry name" value="ERAP1_C"/>
    <property type="match status" value="1"/>
</dbReference>
<dbReference type="GO" id="GO:0070006">
    <property type="term" value="F:metalloaminopeptidase activity"/>
    <property type="evidence" value="ECO:0007669"/>
    <property type="project" value="TreeGrafter"/>
</dbReference>
<feature type="transmembrane region" description="Helical" evidence="17">
    <location>
        <begin position="12"/>
        <end position="35"/>
    </location>
</feature>
<dbReference type="Gene3D" id="2.60.40.1730">
    <property type="entry name" value="tricorn interacting facor f3 domain"/>
    <property type="match status" value="1"/>
</dbReference>
<feature type="region of interest" description="Disordered" evidence="18">
    <location>
        <begin position="41"/>
        <end position="60"/>
    </location>
</feature>
<dbReference type="Gene3D" id="2.60.40.1910">
    <property type="match status" value="1"/>
</dbReference>
<evidence type="ECO:0000256" key="17">
    <source>
        <dbReference type="RuleBase" id="RU364040"/>
    </source>
</evidence>
<evidence type="ECO:0000256" key="16">
    <source>
        <dbReference type="PIRSR" id="PIRSR634016-4"/>
    </source>
</evidence>
<dbReference type="PRINTS" id="PR00756">
    <property type="entry name" value="ALADIPTASE"/>
</dbReference>
<dbReference type="SUPFAM" id="SSF55486">
    <property type="entry name" value="Metalloproteases ('zincins'), catalytic domain"/>
    <property type="match status" value="1"/>
</dbReference>
<reference evidence="23" key="1">
    <citation type="journal article" date="2014" name="Science">
        <title>Nonhuman genetics. Genomic basis for the convergent evolution of electric organs.</title>
        <authorList>
            <person name="Gallant J.R."/>
            <person name="Traeger L.L."/>
            <person name="Volkening J.D."/>
            <person name="Moffett H."/>
            <person name="Chen P.H."/>
            <person name="Novina C.D."/>
            <person name="Phillips G.N.Jr."/>
            <person name="Anand R."/>
            <person name="Wells G.B."/>
            <person name="Pinch M."/>
            <person name="Guth R."/>
            <person name="Unguez G.A."/>
            <person name="Albert J.S."/>
            <person name="Zakon H.H."/>
            <person name="Samanta M.P."/>
            <person name="Sussman M.R."/>
        </authorList>
    </citation>
    <scope>NUCLEOTIDE SEQUENCE [LARGE SCALE GENOMIC DNA]</scope>
</reference>
<accession>A0A4W4HBC9</accession>
<dbReference type="GO" id="GO:0006508">
    <property type="term" value="P:proteolysis"/>
    <property type="evidence" value="ECO:0007669"/>
    <property type="project" value="UniProtKB-KW"/>
</dbReference>
<dbReference type="Proteomes" id="UP000314983">
    <property type="component" value="Chromosome 4"/>
</dbReference>
<evidence type="ECO:0000313" key="22">
    <source>
        <dbReference type="Ensembl" id="ENSEEEP00000045890.2"/>
    </source>
</evidence>